<dbReference type="PANTHER" id="PTHR13412">
    <property type="entry name" value="T-CELL IMMUNOMODULATORY PROTEIN HOMOLOG"/>
    <property type="match status" value="1"/>
</dbReference>
<gene>
    <name evidence="10" type="ORF">Gasu_04370</name>
</gene>
<evidence type="ECO:0000313" key="11">
    <source>
        <dbReference type="Proteomes" id="UP000030680"/>
    </source>
</evidence>
<evidence type="ECO:0000256" key="4">
    <source>
        <dbReference type="ARBA" id="ARBA00022729"/>
    </source>
</evidence>
<dbReference type="EMBL" id="KB454486">
    <property type="protein sequence ID" value="EME32344.1"/>
    <property type="molecule type" value="Genomic_DNA"/>
</dbReference>
<keyword evidence="3 8" id="KW-0812">Transmembrane</keyword>
<dbReference type="Pfam" id="PF23122">
    <property type="entry name" value="C2_ITFG1"/>
    <property type="match status" value="1"/>
</dbReference>
<keyword evidence="5 8" id="KW-1133">Transmembrane helix</keyword>
<dbReference type="Proteomes" id="UP000030680">
    <property type="component" value="Unassembled WGS sequence"/>
</dbReference>
<dbReference type="AlphaFoldDB" id="M2Y935"/>
<sequence length="608" mass="68280">MSCHSGQQLSQRIGLLGTIVVLYAFQLVQSVGDYRNIVDQSSFTGLSGLLGSAVSLADFNGDRQLDVLLYDANRRALFIALWSGDDQMFVVENDTSIQLPERVQLVSVDVADWNNDGILDILVIGTDNVGRIVYGKHNNQFVMDTELANVTADVLVLDANGDLVPDLFIPQKQAFYINSPPGNFQWTVWYVERGKLFRAKLTTAIRSGRNDSCQVSETSSAAFVDWNGDCLADLCFLSNCGLEIWLNNVPKGKFFYQLSSQEPQEHRIVQDDVLQKIFEKGSVLSFLDVNKDGTMDIVASDPDTKYLNFWLNVQKTRQFGDLCIPDDEWTVQRYESDTVAGAKTTSIDKVLKVPRRIFWGDINLDGYPDLLFIDESSNAVTLLENRGNWDILNATHFDKMKDNEKIMQLSVDTVAVAVVDIRGGVDILLSQQHSTRLLSIENHYPAEFFKAIGLSGLSYFSFPHSYTPLVGNTFKISYDGVDGRVYQICSQCPQSASLPLQSCDCFFGLKNMANYIAEVSLGTGQHIQRWENLMPNTVAVVWTVENENNWWMEIFTPKRAGQMLGVVIVLVSLSIGLGIGVLILMWQERRQDKREQYRRVNSSGFGTF</sequence>
<dbReference type="SUPFAM" id="SSF69318">
    <property type="entry name" value="Integrin alpha N-terminal domain"/>
    <property type="match status" value="1"/>
</dbReference>
<proteinExistence type="inferred from homology"/>
<comment type="subcellular location">
    <subcellularLocation>
        <location evidence="1">Membrane</location>
        <topology evidence="1">Single-pass type I membrane protein</topology>
    </subcellularLocation>
</comment>
<evidence type="ECO:0000256" key="2">
    <source>
        <dbReference type="ARBA" id="ARBA00006496"/>
    </source>
</evidence>
<reference evidence="11" key="1">
    <citation type="journal article" date="2013" name="Science">
        <title>Gene transfer from bacteria and archaea facilitated evolution of an extremophilic eukaryote.</title>
        <authorList>
            <person name="Schonknecht G."/>
            <person name="Chen W.H."/>
            <person name="Ternes C.M."/>
            <person name="Barbier G.G."/>
            <person name="Shrestha R.P."/>
            <person name="Stanke M."/>
            <person name="Brautigam A."/>
            <person name="Baker B.J."/>
            <person name="Banfield J.F."/>
            <person name="Garavito R.M."/>
            <person name="Carr K."/>
            <person name="Wilkerson C."/>
            <person name="Rensing S.A."/>
            <person name="Gagneul D."/>
            <person name="Dickenson N.E."/>
            <person name="Oesterhelt C."/>
            <person name="Lercher M.J."/>
            <person name="Weber A.P."/>
        </authorList>
    </citation>
    <scope>NUCLEOTIDE SEQUENCE [LARGE SCALE GENOMIC DNA]</scope>
    <source>
        <strain evidence="11">074W</strain>
    </source>
</reference>
<organism evidence="10 11">
    <name type="scientific">Galdieria sulphuraria</name>
    <name type="common">Red alga</name>
    <dbReference type="NCBI Taxonomy" id="130081"/>
    <lineage>
        <taxon>Eukaryota</taxon>
        <taxon>Rhodophyta</taxon>
        <taxon>Bangiophyceae</taxon>
        <taxon>Galdieriales</taxon>
        <taxon>Galdieriaceae</taxon>
        <taxon>Galdieria</taxon>
    </lineage>
</organism>
<evidence type="ECO:0000256" key="1">
    <source>
        <dbReference type="ARBA" id="ARBA00004479"/>
    </source>
</evidence>
<dbReference type="InterPro" id="IPR028994">
    <property type="entry name" value="Integrin_alpha_N"/>
</dbReference>
<evidence type="ECO:0000256" key="6">
    <source>
        <dbReference type="ARBA" id="ARBA00023136"/>
    </source>
</evidence>
<evidence type="ECO:0000313" key="10">
    <source>
        <dbReference type="EMBL" id="EME32344.1"/>
    </source>
</evidence>
<evidence type="ECO:0000256" key="7">
    <source>
        <dbReference type="ARBA" id="ARBA00023180"/>
    </source>
</evidence>
<dbReference type="OMA" id="MDTELAN"/>
<feature type="domain" description="T-cell immunomodulatory protein TIP C2" evidence="9">
    <location>
        <begin position="470"/>
        <end position="555"/>
    </location>
</feature>
<dbReference type="InterPro" id="IPR057089">
    <property type="entry name" value="C2_TIP"/>
</dbReference>
<dbReference type="InterPro" id="IPR013517">
    <property type="entry name" value="FG-GAP"/>
</dbReference>
<keyword evidence="11" id="KW-1185">Reference proteome</keyword>
<dbReference type="Gene3D" id="2.130.10.130">
    <property type="entry name" value="Integrin alpha, N-terminal"/>
    <property type="match status" value="1"/>
</dbReference>
<evidence type="ECO:0000259" key="9">
    <source>
        <dbReference type="Pfam" id="PF23122"/>
    </source>
</evidence>
<keyword evidence="6 8" id="KW-0472">Membrane</keyword>
<keyword evidence="4" id="KW-0732">Signal</keyword>
<keyword evidence="7" id="KW-0325">Glycoprotein</keyword>
<dbReference type="InterPro" id="IPR024881">
    <property type="entry name" value="Tip"/>
</dbReference>
<dbReference type="OrthoDB" id="10022113at2759"/>
<dbReference type="eggNOG" id="KOG4550">
    <property type="taxonomic scope" value="Eukaryota"/>
</dbReference>
<accession>M2Y935</accession>
<dbReference type="GO" id="GO:0005886">
    <property type="term" value="C:plasma membrane"/>
    <property type="evidence" value="ECO:0007669"/>
    <property type="project" value="TreeGrafter"/>
</dbReference>
<comment type="similarity">
    <text evidence="2">Belongs to the TIP family.</text>
</comment>
<dbReference type="GeneID" id="17090933"/>
<evidence type="ECO:0000256" key="5">
    <source>
        <dbReference type="ARBA" id="ARBA00022989"/>
    </source>
</evidence>
<dbReference type="RefSeq" id="XP_005708864.1">
    <property type="nucleotide sequence ID" value="XM_005708807.1"/>
</dbReference>
<protein>
    <recommendedName>
        <fullName evidence="9">T-cell immunomodulatory protein TIP C2 domain-containing protein</fullName>
    </recommendedName>
</protein>
<evidence type="ECO:0000256" key="8">
    <source>
        <dbReference type="SAM" id="Phobius"/>
    </source>
</evidence>
<dbReference type="KEGG" id="gsl:Gasu_04370"/>
<evidence type="ECO:0000256" key="3">
    <source>
        <dbReference type="ARBA" id="ARBA00022692"/>
    </source>
</evidence>
<dbReference type="Gramene" id="EME32344">
    <property type="protein sequence ID" value="EME32344"/>
    <property type="gene ID" value="Gasu_04370"/>
</dbReference>
<dbReference type="PANTHER" id="PTHR13412:SF0">
    <property type="entry name" value="T-CELL IMMUNOMODULATORY PROTEIN"/>
    <property type="match status" value="1"/>
</dbReference>
<name>M2Y935_GALSU</name>
<dbReference type="Pfam" id="PF13517">
    <property type="entry name" value="FG-GAP_3"/>
    <property type="match status" value="1"/>
</dbReference>
<feature type="transmembrane region" description="Helical" evidence="8">
    <location>
        <begin position="563"/>
        <end position="586"/>
    </location>
</feature>